<accession>A0A2A2EUA4</accession>
<evidence type="ECO:0000313" key="2">
    <source>
        <dbReference type="Proteomes" id="UP000218896"/>
    </source>
</evidence>
<sequence length="136" mass="15415">MNLVTWRQGLCCLAMVVLLVPSALGETRLTPEVYVDIRLSALALTVEGIQQRLTRLKESPYDNEDQRRVGRIVQSEVDRVFEENGVTKRAFLEYGAEHAGAIEAWLNENPSVARRFSDLKARRSSLSKQIKALKEE</sequence>
<reference evidence="1 2" key="1">
    <citation type="submission" date="2017-08" db="EMBL/GenBank/DDBJ databases">
        <title>Halovibrio sewagensis sp. nov., isolated from wastewater of high salinity.</title>
        <authorList>
            <person name="Dong X."/>
            <person name="Zhang G."/>
        </authorList>
    </citation>
    <scope>NUCLEOTIDE SEQUENCE [LARGE SCALE GENOMIC DNA]</scope>
    <source>
        <strain evidence="1 2">YL5-2</strain>
    </source>
</reference>
<comment type="caution">
    <text evidence="1">The sequence shown here is derived from an EMBL/GenBank/DDBJ whole genome shotgun (WGS) entry which is preliminary data.</text>
</comment>
<dbReference type="RefSeq" id="WP_143421462.1">
    <property type="nucleotide sequence ID" value="NZ_NSKD01000011.1"/>
</dbReference>
<evidence type="ECO:0008006" key="3">
    <source>
        <dbReference type="Google" id="ProtNLM"/>
    </source>
</evidence>
<name>A0A2A2EUA4_9GAMM</name>
<gene>
    <name evidence="1" type="ORF">CK501_15660</name>
</gene>
<evidence type="ECO:0000313" key="1">
    <source>
        <dbReference type="EMBL" id="PAU77001.1"/>
    </source>
</evidence>
<protein>
    <recommendedName>
        <fullName evidence="3">DUF4168 domain-containing protein</fullName>
    </recommendedName>
</protein>
<dbReference type="OrthoDB" id="9960405at2"/>
<keyword evidence="2" id="KW-1185">Reference proteome</keyword>
<proteinExistence type="predicted"/>
<dbReference type="Proteomes" id="UP000218896">
    <property type="component" value="Unassembled WGS sequence"/>
</dbReference>
<organism evidence="1 2">
    <name type="scientific">Halovibrio salipaludis</name>
    <dbReference type="NCBI Taxonomy" id="2032626"/>
    <lineage>
        <taxon>Bacteria</taxon>
        <taxon>Pseudomonadati</taxon>
        <taxon>Pseudomonadota</taxon>
        <taxon>Gammaproteobacteria</taxon>
        <taxon>Oceanospirillales</taxon>
        <taxon>Halomonadaceae</taxon>
        <taxon>Halovibrio</taxon>
    </lineage>
</organism>
<dbReference type="AlphaFoldDB" id="A0A2A2EUA4"/>
<dbReference type="EMBL" id="NSKD01000011">
    <property type="protein sequence ID" value="PAU77001.1"/>
    <property type="molecule type" value="Genomic_DNA"/>
</dbReference>